<dbReference type="Proteomes" id="UP000052015">
    <property type="component" value="Unassembled WGS sequence"/>
</dbReference>
<organism evidence="2 3">
    <name type="scientific">Caloramator mitchellensis</name>
    <dbReference type="NCBI Taxonomy" id="908809"/>
    <lineage>
        <taxon>Bacteria</taxon>
        <taxon>Bacillati</taxon>
        <taxon>Bacillota</taxon>
        <taxon>Clostridia</taxon>
        <taxon>Eubacteriales</taxon>
        <taxon>Clostridiaceae</taxon>
        <taxon>Caloramator</taxon>
    </lineage>
</organism>
<gene>
    <name evidence="2" type="ORF">ABG79_01341</name>
</gene>
<evidence type="ECO:0000313" key="2">
    <source>
        <dbReference type="EMBL" id="KRQ86850.1"/>
    </source>
</evidence>
<evidence type="ECO:0000256" key="1">
    <source>
        <dbReference type="SAM" id="Phobius"/>
    </source>
</evidence>
<protein>
    <submittedName>
        <fullName evidence="2">Uncharacterized protein</fullName>
    </submittedName>
</protein>
<keyword evidence="1" id="KW-1133">Transmembrane helix</keyword>
<dbReference type="OrthoDB" id="9775734at2"/>
<accession>A0A0R3K1T5</accession>
<sequence length="130" mass="15331">MKKGFVEIYILLIFFVIFILVTSSLDISLNNIIVRNNLENRLQVQYYSESGINHAIKLLEAENFPAKNIKYYLIIENDMLRLSFQPVNDKYIQLNINSIIGSNYIKYNISSNARFRDYYSYTTKELVILK</sequence>
<dbReference type="STRING" id="908809.ABG79_01341"/>
<keyword evidence="3" id="KW-1185">Reference proteome</keyword>
<proteinExistence type="predicted"/>
<comment type="caution">
    <text evidence="2">The sequence shown here is derived from an EMBL/GenBank/DDBJ whole genome shotgun (WGS) entry which is preliminary data.</text>
</comment>
<dbReference type="RefSeq" id="WP_057978400.1">
    <property type="nucleotide sequence ID" value="NZ_LKHP01000006.1"/>
</dbReference>
<evidence type="ECO:0000313" key="3">
    <source>
        <dbReference type="Proteomes" id="UP000052015"/>
    </source>
</evidence>
<name>A0A0R3K1T5_CALMK</name>
<keyword evidence="1" id="KW-0812">Transmembrane</keyword>
<feature type="transmembrane region" description="Helical" evidence="1">
    <location>
        <begin position="6"/>
        <end position="25"/>
    </location>
</feature>
<keyword evidence="1" id="KW-0472">Membrane</keyword>
<reference evidence="2 3" key="1">
    <citation type="submission" date="2015-09" db="EMBL/GenBank/DDBJ databases">
        <title>Draft genome sequence of a Caloramator mitchellensis, a moderate thermophile from the Great Artesian Basin of Australia.</title>
        <authorList>
            <person name="Patel B.K."/>
        </authorList>
    </citation>
    <scope>NUCLEOTIDE SEQUENCE [LARGE SCALE GENOMIC DNA]</scope>
    <source>
        <strain evidence="2 3">VF08</strain>
    </source>
</reference>
<dbReference type="EMBL" id="LKHP01000006">
    <property type="protein sequence ID" value="KRQ86850.1"/>
    <property type="molecule type" value="Genomic_DNA"/>
</dbReference>
<dbReference type="AlphaFoldDB" id="A0A0R3K1T5"/>